<keyword evidence="2" id="KW-0479">Metal-binding</keyword>
<evidence type="ECO:0000313" key="8">
    <source>
        <dbReference type="EnsemblMetazoa" id="AATE013775-PA.1"/>
    </source>
</evidence>
<evidence type="ECO:0000256" key="2">
    <source>
        <dbReference type="ARBA" id="ARBA00022723"/>
    </source>
</evidence>
<evidence type="ECO:0000256" key="4">
    <source>
        <dbReference type="ARBA" id="ARBA00022833"/>
    </source>
</evidence>
<keyword evidence="3" id="KW-0863">Zinc-finger</keyword>
<dbReference type="GO" id="GO:0005634">
    <property type="term" value="C:nucleus"/>
    <property type="evidence" value="ECO:0007669"/>
    <property type="project" value="UniProtKB-SubCell"/>
</dbReference>
<dbReference type="Gene3D" id="2.20.25.240">
    <property type="match status" value="1"/>
</dbReference>
<comment type="subcellular location">
    <subcellularLocation>
        <location evidence="1">Nucleus</location>
    </subcellularLocation>
</comment>
<keyword evidence="5" id="KW-0539">Nucleus</keyword>
<feature type="compositionally biased region" description="Low complexity" evidence="6">
    <location>
        <begin position="183"/>
        <end position="192"/>
    </location>
</feature>
<reference evidence="9" key="1">
    <citation type="submission" date="2021-09" db="EMBL/GenBank/DDBJ databases">
        <authorList>
            <consortium name="Infravec"/>
            <person name="Campbell I L."/>
            <person name="Maslen G."/>
            <person name="Yates A."/>
        </authorList>
    </citation>
    <scope>NUCLEOTIDE SEQUENCE [LARGE SCALE GENOMIC DNA]</scope>
    <source>
        <strain evidence="9">Infravec2 EBRE</strain>
    </source>
</reference>
<dbReference type="InterPro" id="IPR000210">
    <property type="entry name" value="BTB/POZ_dom"/>
</dbReference>
<dbReference type="AlphaFoldDB" id="A0A182J986"/>
<organism evidence="8">
    <name type="scientific">Anopheles atroparvus</name>
    <name type="common">European mosquito</name>
    <dbReference type="NCBI Taxonomy" id="41427"/>
    <lineage>
        <taxon>Eukaryota</taxon>
        <taxon>Metazoa</taxon>
        <taxon>Ecdysozoa</taxon>
        <taxon>Arthropoda</taxon>
        <taxon>Hexapoda</taxon>
        <taxon>Insecta</taxon>
        <taxon>Pterygota</taxon>
        <taxon>Neoptera</taxon>
        <taxon>Endopterygota</taxon>
        <taxon>Diptera</taxon>
        <taxon>Nematocera</taxon>
        <taxon>Culicoidea</taxon>
        <taxon>Culicidae</taxon>
        <taxon>Anophelinae</taxon>
        <taxon>Anopheles</taxon>
    </lineage>
</organism>
<dbReference type="VEuPathDB" id="VectorBase:AATE013775"/>
<evidence type="ECO:0000259" key="7">
    <source>
        <dbReference type="PROSITE" id="PS50097"/>
    </source>
</evidence>
<feature type="compositionally biased region" description="Low complexity" evidence="6">
    <location>
        <begin position="216"/>
        <end position="227"/>
    </location>
</feature>
<evidence type="ECO:0000256" key="1">
    <source>
        <dbReference type="ARBA" id="ARBA00004123"/>
    </source>
</evidence>
<reference evidence="8" key="2">
    <citation type="submission" date="2022-08" db="UniProtKB">
        <authorList>
            <consortium name="EnsemblMetazoa"/>
        </authorList>
    </citation>
    <scope>IDENTIFICATION</scope>
    <source>
        <strain evidence="8">EBRO</strain>
    </source>
</reference>
<feature type="compositionally biased region" description="Low complexity" evidence="6">
    <location>
        <begin position="237"/>
        <end position="250"/>
    </location>
</feature>
<feature type="region of interest" description="Disordered" evidence="6">
    <location>
        <begin position="117"/>
        <end position="175"/>
    </location>
</feature>
<dbReference type="CDD" id="cd18315">
    <property type="entry name" value="BTB_POZ_BAB-like"/>
    <property type="match status" value="1"/>
</dbReference>
<name>A0A182J986_ANOAO</name>
<dbReference type="PANTHER" id="PTHR23110:SF109">
    <property type="entry name" value="FI07618P-RELATED"/>
    <property type="match status" value="1"/>
</dbReference>
<dbReference type="EnsemblMetazoa" id="ENSAATROPT017036">
    <property type="protein sequence ID" value="ENSAATROPP015017"/>
    <property type="gene ID" value="ENSAATROPG013943"/>
</dbReference>
<feature type="region of interest" description="Disordered" evidence="6">
    <location>
        <begin position="216"/>
        <end position="252"/>
    </location>
</feature>
<dbReference type="GO" id="GO:0006357">
    <property type="term" value="P:regulation of transcription by RNA polymerase II"/>
    <property type="evidence" value="ECO:0007669"/>
    <property type="project" value="TreeGrafter"/>
</dbReference>
<evidence type="ECO:0000256" key="6">
    <source>
        <dbReference type="SAM" id="MobiDB-lite"/>
    </source>
</evidence>
<protein>
    <submittedName>
        <fullName evidence="8">BTB domain-containing protein</fullName>
    </submittedName>
</protein>
<dbReference type="SUPFAM" id="SSF54695">
    <property type="entry name" value="POZ domain"/>
    <property type="match status" value="1"/>
</dbReference>
<keyword evidence="9" id="KW-1185">Reference proteome</keyword>
<feature type="region of interest" description="Disordered" evidence="6">
    <location>
        <begin position="180"/>
        <end position="199"/>
    </location>
</feature>
<dbReference type="SMART" id="SM00225">
    <property type="entry name" value="BTB"/>
    <property type="match status" value="1"/>
</dbReference>
<dbReference type="Pfam" id="PF00651">
    <property type="entry name" value="BTB"/>
    <property type="match status" value="1"/>
</dbReference>
<dbReference type="GO" id="GO:0008270">
    <property type="term" value="F:zinc ion binding"/>
    <property type="evidence" value="ECO:0007669"/>
    <property type="project" value="UniProtKB-KW"/>
</dbReference>
<dbReference type="STRING" id="41427.A0A182J986"/>
<evidence type="ECO:0000313" key="9">
    <source>
        <dbReference type="Proteomes" id="UP000075880"/>
    </source>
</evidence>
<dbReference type="EnsemblMetazoa" id="AATE013775-RA">
    <property type="protein sequence ID" value="AATE013775-PA.1"/>
    <property type="gene ID" value="AATE013775"/>
</dbReference>
<evidence type="ECO:0000256" key="5">
    <source>
        <dbReference type="ARBA" id="ARBA00023242"/>
    </source>
</evidence>
<dbReference type="Gene3D" id="3.30.710.10">
    <property type="entry name" value="Potassium Channel Kv1.1, Chain A"/>
    <property type="match status" value="1"/>
</dbReference>
<dbReference type="PANTHER" id="PTHR23110">
    <property type="entry name" value="BTB DOMAIN TRANSCRIPTION FACTOR"/>
    <property type="match status" value="1"/>
</dbReference>
<dbReference type="Pfam" id="PF04500">
    <property type="entry name" value="FLYWCH"/>
    <property type="match status" value="1"/>
</dbReference>
<dbReference type="InterPro" id="IPR007588">
    <property type="entry name" value="Znf_FLYWCH"/>
</dbReference>
<proteinExistence type="predicted"/>
<dbReference type="OrthoDB" id="2311693at2759"/>
<dbReference type="InterPro" id="IPR011333">
    <property type="entry name" value="SKP1/BTB/POZ_sf"/>
</dbReference>
<keyword evidence="4" id="KW-0862">Zinc</keyword>
<dbReference type="PROSITE" id="PS50097">
    <property type="entry name" value="BTB"/>
    <property type="match status" value="1"/>
</dbReference>
<dbReference type="Proteomes" id="UP000075880">
    <property type="component" value="Unassembled WGS sequence"/>
</dbReference>
<sequence length="511" mass="56334">MHSGDYSLRWNKHLVNLFTNLAIFYENKMFSDVTLACDGRMFKAHKLVLAASSPYFERLFREHPADHPIIHLHDASADCMENIMEFMYKGSTLLSDGMVQPFLHLGGSLKLKGLSEGAVSGEDLPPGRQTESQHYDQSQEDLSTTTTAAAPSLVSELEDELPVPESSGAMNASAVDQPVGSGALLNRSSSAAKSKKLRPRRNAIDCVEALMGMDTSSGDGYSSDSHSATLNQFRPHNISNNNNNNGDNNNIRSVKRMRPTLNLTAMVQQENSFERAMDFGTSPPTMVAGFSGYNRPQPRANYELGESSSSRSEYLSGASQILPNDLRIAPNDAQRMGPGHMDIPAVAPGEKWFQGRLQFMLSQRGKPLLVHDGHSFGIQYIRKDKKYWQCNLSRKYNCKARVTTTDTGDIIVTNNEHCHTEIRQHLRKDYKTMKLAASLAASRASFAVSLALPTQSNPAIECTSSTSATNSTIMTANDSHPISTTLGLPDTEQEIRGMNLTRIEQVQRLNS</sequence>
<feature type="domain" description="BTB" evidence="7">
    <location>
        <begin position="31"/>
        <end position="96"/>
    </location>
</feature>
<feature type="compositionally biased region" description="Polar residues" evidence="6">
    <location>
        <begin position="129"/>
        <end position="143"/>
    </location>
</feature>
<accession>A0A182J986</accession>
<evidence type="ECO:0000256" key="3">
    <source>
        <dbReference type="ARBA" id="ARBA00022771"/>
    </source>
</evidence>
<dbReference type="InterPro" id="IPR051095">
    <property type="entry name" value="Dros_DevTransReg"/>
</dbReference>